<name>A0A444WXV4_ARAHY</name>
<keyword evidence="1" id="KW-0927">Auxin signaling pathway</keyword>
<dbReference type="GO" id="GO:0005634">
    <property type="term" value="C:nucleus"/>
    <property type="evidence" value="ECO:0007669"/>
    <property type="project" value="UniProtKB-SubCell"/>
</dbReference>
<gene>
    <name evidence="3" type="ORF">Ahy_B10g100826</name>
</gene>
<dbReference type="EMBL" id="SDMP01000020">
    <property type="protein sequence ID" value="RYQ82233.1"/>
    <property type="molecule type" value="Genomic_DNA"/>
</dbReference>
<keyword evidence="1" id="KW-0804">Transcription</keyword>
<feature type="domain" description="AUX/IAA" evidence="2">
    <location>
        <begin position="21"/>
        <end position="81"/>
    </location>
</feature>
<comment type="function">
    <text evidence="1">Aux/IAA proteins are short-lived transcriptional factors that function as repressors of early auxin response genes at low auxin concentrations.</text>
</comment>
<keyword evidence="1" id="KW-0805">Transcription regulation</keyword>
<organism evidence="3 4">
    <name type="scientific">Arachis hypogaea</name>
    <name type="common">Peanut</name>
    <dbReference type="NCBI Taxonomy" id="3818"/>
    <lineage>
        <taxon>Eukaryota</taxon>
        <taxon>Viridiplantae</taxon>
        <taxon>Streptophyta</taxon>
        <taxon>Embryophyta</taxon>
        <taxon>Tracheophyta</taxon>
        <taxon>Spermatophyta</taxon>
        <taxon>Magnoliopsida</taxon>
        <taxon>eudicotyledons</taxon>
        <taxon>Gunneridae</taxon>
        <taxon>Pentapetalae</taxon>
        <taxon>rosids</taxon>
        <taxon>fabids</taxon>
        <taxon>Fabales</taxon>
        <taxon>Fabaceae</taxon>
        <taxon>Papilionoideae</taxon>
        <taxon>50 kb inversion clade</taxon>
        <taxon>dalbergioids sensu lato</taxon>
        <taxon>Dalbergieae</taxon>
        <taxon>Pterocarpus clade</taxon>
        <taxon>Arachis</taxon>
    </lineage>
</organism>
<keyword evidence="1" id="KW-0678">Repressor</keyword>
<dbReference type="AlphaFoldDB" id="A0A444WXV4"/>
<keyword evidence="4" id="KW-1185">Reference proteome</keyword>
<dbReference type="InterPro" id="IPR033389">
    <property type="entry name" value="AUX/IAA_dom"/>
</dbReference>
<accession>A0A444WXV4</accession>
<comment type="caution">
    <text evidence="3">The sequence shown here is derived from an EMBL/GenBank/DDBJ whole genome shotgun (WGS) entry which is preliminary data.</text>
</comment>
<evidence type="ECO:0000259" key="2">
    <source>
        <dbReference type="Pfam" id="PF02309"/>
    </source>
</evidence>
<comment type="subunit">
    <text evidence="1">Homodimers and heterodimers.</text>
</comment>
<dbReference type="Pfam" id="PF02309">
    <property type="entry name" value="AUX_IAA"/>
    <property type="match status" value="1"/>
</dbReference>
<dbReference type="STRING" id="3818.A0A444WXV4"/>
<dbReference type="Gene3D" id="3.10.20.90">
    <property type="entry name" value="Phosphatidylinositol 3-kinase Catalytic Subunit, Chain A, domain 1"/>
    <property type="match status" value="1"/>
</dbReference>
<proteinExistence type="inferred from homology"/>
<protein>
    <recommendedName>
        <fullName evidence="1">Auxin-induced protein</fullName>
    </recommendedName>
</protein>
<evidence type="ECO:0000256" key="1">
    <source>
        <dbReference type="RuleBase" id="RU004549"/>
    </source>
</evidence>
<evidence type="ECO:0000313" key="4">
    <source>
        <dbReference type="Proteomes" id="UP000289738"/>
    </source>
</evidence>
<sequence length="125" mass="14343">MLRDSYGGGVNMLQEEEKVITAQNDSSGGGVNKLQEEKVITGLLDGSGEYTLAYEDNEGDRMFVRNVPWHTTTNGIKKINVDFKIKLFTIDGKRVKYYLGHRFSIWDKSSMDIKYASRLIFFDKY</sequence>
<dbReference type="Proteomes" id="UP000289738">
    <property type="component" value="Chromosome B10"/>
</dbReference>
<comment type="similarity">
    <text evidence="1">Belongs to the Aux/IAA family.</text>
</comment>
<reference evidence="3 4" key="1">
    <citation type="submission" date="2019-01" db="EMBL/GenBank/DDBJ databases">
        <title>Sequencing of cultivated peanut Arachis hypogaea provides insights into genome evolution and oil improvement.</title>
        <authorList>
            <person name="Chen X."/>
        </authorList>
    </citation>
    <scope>NUCLEOTIDE SEQUENCE [LARGE SCALE GENOMIC DNA]</scope>
    <source>
        <strain evidence="4">cv. Fuhuasheng</strain>
        <tissue evidence="3">Leaves</tissue>
    </source>
</reference>
<comment type="subcellular location">
    <subcellularLocation>
        <location evidence="1">Nucleus</location>
    </subcellularLocation>
</comment>
<evidence type="ECO:0000313" key="3">
    <source>
        <dbReference type="EMBL" id="RYQ82233.1"/>
    </source>
</evidence>
<dbReference type="GO" id="GO:0009734">
    <property type="term" value="P:auxin-activated signaling pathway"/>
    <property type="evidence" value="ECO:0007669"/>
    <property type="project" value="UniProtKB-UniRule"/>
</dbReference>
<keyword evidence="1" id="KW-0539">Nucleus</keyword>